<evidence type="ECO:0000313" key="11">
    <source>
        <dbReference type="EMBL" id="GFO84807.1"/>
    </source>
</evidence>
<organism evidence="11 12">
    <name type="scientific">Anaerostipes butyraticus</name>
    <dbReference type="NCBI Taxonomy" id="645466"/>
    <lineage>
        <taxon>Bacteria</taxon>
        <taxon>Bacillati</taxon>
        <taxon>Bacillota</taxon>
        <taxon>Clostridia</taxon>
        <taxon>Lachnospirales</taxon>
        <taxon>Lachnospiraceae</taxon>
        <taxon>Anaerostipes</taxon>
    </lineage>
</organism>
<dbReference type="GO" id="GO:0006813">
    <property type="term" value="P:potassium ion transport"/>
    <property type="evidence" value="ECO:0007669"/>
    <property type="project" value="InterPro"/>
</dbReference>
<dbReference type="Gene3D" id="3.30.70.1450">
    <property type="entry name" value="Regulator of K+ conductance, C-terminal domain"/>
    <property type="match status" value="2"/>
</dbReference>
<evidence type="ECO:0000256" key="7">
    <source>
        <dbReference type="ARBA" id="ARBA00023065"/>
    </source>
</evidence>
<dbReference type="Gene3D" id="1.20.1530.20">
    <property type="match status" value="1"/>
</dbReference>
<accession>A0A916Q5M6</accession>
<dbReference type="NCBIfam" id="NF003716">
    <property type="entry name" value="PRK05326.1-3"/>
    <property type="match status" value="1"/>
</dbReference>
<dbReference type="NCBIfam" id="NF003715">
    <property type="entry name" value="PRK05326.1-2"/>
    <property type="match status" value="1"/>
</dbReference>
<keyword evidence="5 9" id="KW-0812">Transmembrane</keyword>
<evidence type="ECO:0000259" key="10">
    <source>
        <dbReference type="PROSITE" id="PS51202"/>
    </source>
</evidence>
<evidence type="ECO:0000313" key="12">
    <source>
        <dbReference type="Proteomes" id="UP000613208"/>
    </source>
</evidence>
<evidence type="ECO:0000256" key="9">
    <source>
        <dbReference type="SAM" id="Phobius"/>
    </source>
</evidence>
<dbReference type="Proteomes" id="UP000613208">
    <property type="component" value="Unassembled WGS sequence"/>
</dbReference>
<gene>
    <name evidence="11" type="ORF">ANBU17_11540</name>
</gene>
<evidence type="ECO:0000256" key="6">
    <source>
        <dbReference type="ARBA" id="ARBA00022989"/>
    </source>
</evidence>
<name>A0A916Q5M6_9FIRM</name>
<dbReference type="SUPFAM" id="SSF116726">
    <property type="entry name" value="TrkA C-terminal domain-like"/>
    <property type="match status" value="2"/>
</dbReference>
<keyword evidence="8 9" id="KW-0472">Membrane</keyword>
<dbReference type="GO" id="GO:0005886">
    <property type="term" value="C:plasma membrane"/>
    <property type="evidence" value="ECO:0007669"/>
    <property type="project" value="UniProtKB-SubCell"/>
</dbReference>
<evidence type="ECO:0000256" key="1">
    <source>
        <dbReference type="ARBA" id="ARBA00004651"/>
    </source>
</evidence>
<feature type="transmembrane region" description="Helical" evidence="9">
    <location>
        <begin position="328"/>
        <end position="352"/>
    </location>
</feature>
<dbReference type="InterPro" id="IPR036721">
    <property type="entry name" value="RCK_C_sf"/>
</dbReference>
<feature type="transmembrane region" description="Helical" evidence="9">
    <location>
        <begin position="53"/>
        <end position="73"/>
    </location>
</feature>
<sequence>METFFLLCAAVLILCIFSNKISNKLGVPSLLIFMLLGMLFGSDGIFKIDFADFAVAEDICTAALVFIMFYGGYSTNWKHARPAAPRALLLSTVGVIMTAGLVSLCCHFLLKFPFAESFLIGSVVSCTDAAAVFSIFRSKNLNLAGDLAPLLEIESGSNDPVAYMLTVIALTIMEGKAVSSLGVVIILELSVGIAVGVLVGIIAPRIIRKFRFYAGGFDSIFMIAVAMVSYALAVVLDGNGFLSVYLTGIIMGNTKMKNKADIIHFLDNITTLAQMAAFFLLGLLSFPSQMIGFLPNTLIIILFLTLVARPLAVFLLTGKKYSIREKIFISWAGLRGASSIIFAIFATVSGIYKGEYVFHIVFGLAILSVAVQGTLLPAVAEKLNLIDNNNDVLTTFNDYQDDASMNLMQIHINEGHGWQNQLIRDVNLPEGSLAMLIRRQDETIIPKGDTRILAGDEVVLNVPAYESVNDIELREITIDKDHPWNGCRIEDLDLEDHVLVAMIKREDRNIIPKGQTKIQEGDVVVVYN</sequence>
<reference evidence="11" key="1">
    <citation type="submission" date="2020-06" db="EMBL/GenBank/DDBJ databases">
        <title>Characterization of fructooligosaccharide metabolism and fructooligosaccharide-degrading enzymes in human commensal butyrate producers.</title>
        <authorList>
            <person name="Tanno H."/>
            <person name="Fujii T."/>
            <person name="Hirano K."/>
            <person name="Maeno S."/>
            <person name="Tonozuka T."/>
            <person name="Sakamoto M."/>
            <person name="Ohkuma M."/>
            <person name="Tochio T."/>
            <person name="Endo A."/>
        </authorList>
    </citation>
    <scope>NUCLEOTIDE SEQUENCE</scope>
    <source>
        <strain evidence="11">JCM 17466</strain>
    </source>
</reference>
<feature type="transmembrane region" description="Helical" evidence="9">
    <location>
        <begin position="266"/>
        <end position="286"/>
    </location>
</feature>
<feature type="transmembrane region" description="Helical" evidence="9">
    <location>
        <begin position="210"/>
        <end position="232"/>
    </location>
</feature>
<dbReference type="Pfam" id="PF00999">
    <property type="entry name" value="Na_H_Exchanger"/>
    <property type="match status" value="1"/>
</dbReference>
<dbReference type="GO" id="GO:1902600">
    <property type="term" value="P:proton transmembrane transport"/>
    <property type="evidence" value="ECO:0007669"/>
    <property type="project" value="InterPro"/>
</dbReference>
<dbReference type="InterPro" id="IPR006153">
    <property type="entry name" value="Cation/H_exchanger_TM"/>
</dbReference>
<feature type="transmembrane region" description="Helical" evidence="9">
    <location>
        <begin position="358"/>
        <end position="380"/>
    </location>
</feature>
<dbReference type="Pfam" id="PF02080">
    <property type="entry name" value="TrkA_C"/>
    <property type="match status" value="2"/>
</dbReference>
<dbReference type="GO" id="GO:0015297">
    <property type="term" value="F:antiporter activity"/>
    <property type="evidence" value="ECO:0007669"/>
    <property type="project" value="UniProtKB-KW"/>
</dbReference>
<evidence type="ECO:0000256" key="2">
    <source>
        <dbReference type="ARBA" id="ARBA00022448"/>
    </source>
</evidence>
<dbReference type="AlphaFoldDB" id="A0A916Q5M6"/>
<keyword evidence="4" id="KW-1003">Cell membrane</keyword>
<evidence type="ECO:0000256" key="4">
    <source>
        <dbReference type="ARBA" id="ARBA00022475"/>
    </source>
</evidence>
<feature type="transmembrane region" description="Helical" evidence="9">
    <location>
        <begin position="28"/>
        <end position="46"/>
    </location>
</feature>
<feature type="transmembrane region" description="Helical" evidence="9">
    <location>
        <begin position="88"/>
        <end position="110"/>
    </location>
</feature>
<dbReference type="InterPro" id="IPR038770">
    <property type="entry name" value="Na+/solute_symporter_sf"/>
</dbReference>
<dbReference type="InterPro" id="IPR006037">
    <property type="entry name" value="RCK_C"/>
</dbReference>
<keyword evidence="7" id="KW-0406">Ion transport</keyword>
<comment type="caution">
    <text evidence="11">The sequence shown here is derived from an EMBL/GenBank/DDBJ whole genome shotgun (WGS) entry which is preliminary data.</text>
</comment>
<protein>
    <submittedName>
        <fullName evidence="11">K+/H+ antiporter</fullName>
    </submittedName>
</protein>
<feature type="transmembrane region" description="Helical" evidence="9">
    <location>
        <begin position="181"/>
        <end position="203"/>
    </location>
</feature>
<proteinExistence type="predicted"/>
<dbReference type="PANTHER" id="PTHR32507">
    <property type="entry name" value="NA(+)/H(+) ANTIPORTER 1"/>
    <property type="match status" value="1"/>
</dbReference>
<dbReference type="EMBL" id="BLYI01000027">
    <property type="protein sequence ID" value="GFO84807.1"/>
    <property type="molecule type" value="Genomic_DNA"/>
</dbReference>
<keyword evidence="12" id="KW-1185">Reference proteome</keyword>
<keyword evidence="6 9" id="KW-1133">Transmembrane helix</keyword>
<comment type="subcellular location">
    <subcellularLocation>
        <location evidence="1">Cell membrane</location>
        <topology evidence="1">Multi-pass membrane protein</topology>
    </subcellularLocation>
</comment>
<keyword evidence="3" id="KW-0050">Antiport</keyword>
<evidence type="ECO:0000256" key="3">
    <source>
        <dbReference type="ARBA" id="ARBA00022449"/>
    </source>
</evidence>
<keyword evidence="2" id="KW-0813">Transport</keyword>
<evidence type="ECO:0000256" key="8">
    <source>
        <dbReference type="ARBA" id="ARBA00023136"/>
    </source>
</evidence>
<dbReference type="PANTHER" id="PTHR32507:SF7">
    <property type="entry name" value="K(+)_H(+) ANTIPORTER NHAP2"/>
    <property type="match status" value="1"/>
</dbReference>
<feature type="domain" description="RCK C-terminal" evidence="10">
    <location>
        <begin position="460"/>
        <end position="528"/>
    </location>
</feature>
<feature type="transmembrane region" description="Helical" evidence="9">
    <location>
        <begin position="117"/>
        <end position="136"/>
    </location>
</feature>
<dbReference type="GO" id="GO:0008324">
    <property type="term" value="F:monoatomic cation transmembrane transporter activity"/>
    <property type="evidence" value="ECO:0007669"/>
    <property type="project" value="InterPro"/>
</dbReference>
<evidence type="ECO:0000256" key="5">
    <source>
        <dbReference type="ARBA" id="ARBA00022692"/>
    </source>
</evidence>
<dbReference type="PROSITE" id="PS51202">
    <property type="entry name" value="RCK_C"/>
    <property type="match status" value="2"/>
</dbReference>
<dbReference type="RefSeq" id="WP_201310524.1">
    <property type="nucleotide sequence ID" value="NZ_BLYI01000027.1"/>
</dbReference>
<feature type="transmembrane region" description="Helical" evidence="9">
    <location>
        <begin position="298"/>
        <end position="316"/>
    </location>
</feature>
<feature type="domain" description="RCK C-terminal" evidence="10">
    <location>
        <begin position="394"/>
        <end position="459"/>
    </location>
</feature>